<evidence type="ECO:0000313" key="2">
    <source>
        <dbReference type="Proteomes" id="UP000823388"/>
    </source>
</evidence>
<dbReference type="AlphaFoldDB" id="A0A8T0UL17"/>
<name>A0A8T0UL17_PANVG</name>
<proteinExistence type="predicted"/>
<sequence length="72" mass="7958">MRLQPSQDVALGISEGAFGQAVYLPELTELVIYYNTSQLGMKTHFVCKRKGDRPAILGVIARDKLARHSGQL</sequence>
<dbReference type="Proteomes" id="UP000823388">
    <property type="component" value="Chromosome 3N"/>
</dbReference>
<gene>
    <name evidence="1" type="ORF">PVAP13_3NG311306</name>
</gene>
<organism evidence="1 2">
    <name type="scientific">Panicum virgatum</name>
    <name type="common">Blackwell switchgrass</name>
    <dbReference type="NCBI Taxonomy" id="38727"/>
    <lineage>
        <taxon>Eukaryota</taxon>
        <taxon>Viridiplantae</taxon>
        <taxon>Streptophyta</taxon>
        <taxon>Embryophyta</taxon>
        <taxon>Tracheophyta</taxon>
        <taxon>Spermatophyta</taxon>
        <taxon>Magnoliopsida</taxon>
        <taxon>Liliopsida</taxon>
        <taxon>Poales</taxon>
        <taxon>Poaceae</taxon>
        <taxon>PACMAD clade</taxon>
        <taxon>Panicoideae</taxon>
        <taxon>Panicodae</taxon>
        <taxon>Paniceae</taxon>
        <taxon>Panicinae</taxon>
        <taxon>Panicum</taxon>
        <taxon>Panicum sect. Hiantes</taxon>
    </lineage>
</organism>
<evidence type="ECO:0000313" key="1">
    <source>
        <dbReference type="EMBL" id="KAG2621786.1"/>
    </source>
</evidence>
<keyword evidence="2" id="KW-1185">Reference proteome</keyword>
<comment type="caution">
    <text evidence="1">The sequence shown here is derived from an EMBL/GenBank/DDBJ whole genome shotgun (WGS) entry which is preliminary data.</text>
</comment>
<accession>A0A8T0UL17</accession>
<reference evidence="1" key="1">
    <citation type="submission" date="2020-05" db="EMBL/GenBank/DDBJ databases">
        <title>WGS assembly of Panicum virgatum.</title>
        <authorList>
            <person name="Lovell J.T."/>
            <person name="Jenkins J."/>
            <person name="Shu S."/>
            <person name="Juenger T.E."/>
            <person name="Schmutz J."/>
        </authorList>
    </citation>
    <scope>NUCLEOTIDE SEQUENCE</scope>
    <source>
        <strain evidence="1">AP13</strain>
    </source>
</reference>
<protein>
    <submittedName>
        <fullName evidence="1">Uncharacterized protein</fullName>
    </submittedName>
</protein>
<dbReference type="EMBL" id="CM029042">
    <property type="protein sequence ID" value="KAG2621786.1"/>
    <property type="molecule type" value="Genomic_DNA"/>
</dbReference>